<proteinExistence type="predicted"/>
<sequence length="190" mass="21879">MSALIIVPCTLLTQGIYAGIISAISGITVKTCGVINSIYGHKHPDVTRIINELDIECQLRVIYSVLNKKHEQKRSDTKTNQVVPLDDMEKTRVFELMELSPDNDIDDPIELCLMYLRESVKNIHRDLSDISNKVAYHNTKWFNSWRTLNIKHFVENLKTNTRLLNERLDRLIKISAFLNDSNRVSVNTCH</sequence>
<reference evidence="1 2" key="1">
    <citation type="journal article" date="2016" name="Genome Announc.">
        <title>Complete Genome Sequence of a New Megavirus Family Member Isolated from an Inland Water Lake for the First Time in India.</title>
        <authorList>
            <person name="Chatterjee A."/>
            <person name="Ali F."/>
            <person name="Bange D."/>
            <person name="Kondabagil K."/>
        </authorList>
    </citation>
    <scope>NUCLEOTIDE SEQUENCE [LARGE SCALE GENOMIC DNA]</scope>
    <source>
        <strain evidence="1">1</strain>
    </source>
</reference>
<protein>
    <submittedName>
        <fullName evidence="1">Uncharacterized protein</fullName>
    </submittedName>
</protein>
<organism evidence="1 2">
    <name type="scientific">Powai lake megavirus</name>
    <dbReference type="NCBI Taxonomy" id="1842663"/>
    <lineage>
        <taxon>Viruses</taxon>
        <taxon>Varidnaviria</taxon>
        <taxon>Bamfordvirae</taxon>
        <taxon>Nucleocytoviricota</taxon>
        <taxon>Megaviricetes</taxon>
        <taxon>Imitervirales</taxon>
        <taxon>Mimiviridae</taxon>
        <taxon>Megamimivirinae</taxon>
        <taxon>Megavirus</taxon>
        <taxon>Megavirus powaiense</taxon>
    </lineage>
</organism>
<evidence type="ECO:0000313" key="1">
    <source>
        <dbReference type="EMBL" id="ANB50389.1"/>
    </source>
</evidence>
<dbReference type="GeneID" id="80512751"/>
<name>A0A167R7F6_9VIRU</name>
<keyword evidence="2" id="KW-1185">Reference proteome</keyword>
<dbReference type="KEGG" id="vg:80512751"/>
<dbReference type="EMBL" id="KU877344">
    <property type="protein sequence ID" value="ANB50389.1"/>
    <property type="molecule type" value="Genomic_DNA"/>
</dbReference>
<dbReference type="RefSeq" id="YP_010776140.1">
    <property type="nucleotide sequence ID" value="NC_075034.1"/>
</dbReference>
<dbReference type="Proteomes" id="UP000241365">
    <property type="component" value="Segment"/>
</dbReference>
<accession>A0A167R7F6</accession>
<evidence type="ECO:0000313" key="2">
    <source>
        <dbReference type="Proteomes" id="UP000241365"/>
    </source>
</evidence>